<evidence type="ECO:0000256" key="1">
    <source>
        <dbReference type="SAM" id="MobiDB-lite"/>
    </source>
</evidence>
<evidence type="ECO:0000259" key="2">
    <source>
        <dbReference type="Pfam" id="PF09557"/>
    </source>
</evidence>
<feature type="region of interest" description="Disordered" evidence="1">
    <location>
        <begin position="1"/>
        <end position="21"/>
    </location>
</feature>
<accession>A0ABU2JDN5</accession>
<feature type="domain" description="DUF2382" evidence="2">
    <location>
        <begin position="23"/>
        <end position="143"/>
    </location>
</feature>
<dbReference type="EMBL" id="JAVREH010000027">
    <property type="protein sequence ID" value="MDT0263047.1"/>
    <property type="molecule type" value="Genomic_DNA"/>
</dbReference>
<sequence>MPDSEQYPTAGASGASPDPVPAITLSREIVKLGTEWAESGRVRFRRRIITETRQVEVTTRREELVIEDVDVTDRNGALVGTAKDGRVTDEPRPDAAPLVIVLQEEVPELSLRLRPYEQVTVTTTIGSRTGRVNSQVHREEVDVDTAASAAPPTGRR</sequence>
<reference evidence="4" key="1">
    <citation type="submission" date="2023-07" db="EMBL/GenBank/DDBJ databases">
        <title>30 novel species of actinomycetes from the DSMZ collection.</title>
        <authorList>
            <person name="Nouioui I."/>
        </authorList>
    </citation>
    <scope>NUCLEOTIDE SEQUENCE [LARGE SCALE GENOMIC DNA]</scope>
    <source>
        <strain evidence="4">DSM 44399</strain>
    </source>
</reference>
<proteinExistence type="predicted"/>
<dbReference type="PANTHER" id="PTHR38463">
    <property type="entry name" value="STRESS RESPONSE PROTEIN YSNF"/>
    <property type="match status" value="1"/>
</dbReference>
<dbReference type="InterPro" id="IPR052967">
    <property type="entry name" value="Stress_Response_Assoc"/>
</dbReference>
<dbReference type="Pfam" id="PF09557">
    <property type="entry name" value="DUF2382"/>
    <property type="match status" value="1"/>
</dbReference>
<feature type="region of interest" description="Disordered" evidence="1">
    <location>
        <begin position="130"/>
        <end position="156"/>
    </location>
</feature>
<evidence type="ECO:0000313" key="3">
    <source>
        <dbReference type="EMBL" id="MDT0263047.1"/>
    </source>
</evidence>
<dbReference type="InterPro" id="IPR019060">
    <property type="entry name" value="DUF2382"/>
</dbReference>
<gene>
    <name evidence="3" type="ORF">RM423_16780</name>
</gene>
<dbReference type="RefSeq" id="WP_311424193.1">
    <property type="nucleotide sequence ID" value="NZ_JAVREH010000027.1"/>
</dbReference>
<evidence type="ECO:0000313" key="4">
    <source>
        <dbReference type="Proteomes" id="UP001183176"/>
    </source>
</evidence>
<protein>
    <submittedName>
        <fullName evidence="3">YsnF/AvaK domain-containing protein</fullName>
    </submittedName>
</protein>
<dbReference type="PANTHER" id="PTHR38463:SF1">
    <property type="entry name" value="STRESS RESPONSE PROTEIN YSNF"/>
    <property type="match status" value="1"/>
</dbReference>
<keyword evidence="4" id="KW-1185">Reference proteome</keyword>
<organism evidence="3 4">
    <name type="scientific">Jatrophihabitans lederbergiae</name>
    <dbReference type="NCBI Taxonomy" id="3075547"/>
    <lineage>
        <taxon>Bacteria</taxon>
        <taxon>Bacillati</taxon>
        <taxon>Actinomycetota</taxon>
        <taxon>Actinomycetes</taxon>
        <taxon>Jatrophihabitantales</taxon>
        <taxon>Jatrophihabitantaceae</taxon>
        <taxon>Jatrophihabitans</taxon>
    </lineage>
</organism>
<dbReference type="Proteomes" id="UP001183176">
    <property type="component" value="Unassembled WGS sequence"/>
</dbReference>
<name>A0ABU2JDN5_9ACTN</name>
<comment type="caution">
    <text evidence="3">The sequence shown here is derived from an EMBL/GenBank/DDBJ whole genome shotgun (WGS) entry which is preliminary data.</text>
</comment>